<dbReference type="RefSeq" id="XP_034242087.1">
    <property type="nucleotide sequence ID" value="XM_034386196.1"/>
</dbReference>
<evidence type="ECO:0000313" key="5">
    <source>
        <dbReference type="RefSeq" id="XP_034242088.1"/>
    </source>
</evidence>
<dbReference type="PROSITE" id="PS50181">
    <property type="entry name" value="FBOX"/>
    <property type="match status" value="1"/>
</dbReference>
<dbReference type="Pfam" id="PF12937">
    <property type="entry name" value="F-box-like"/>
    <property type="match status" value="1"/>
</dbReference>
<organism evidence="7">
    <name type="scientific">Thrips palmi</name>
    <name type="common">Melon thrips</name>
    <dbReference type="NCBI Taxonomy" id="161013"/>
    <lineage>
        <taxon>Eukaryota</taxon>
        <taxon>Metazoa</taxon>
        <taxon>Ecdysozoa</taxon>
        <taxon>Arthropoda</taxon>
        <taxon>Hexapoda</taxon>
        <taxon>Insecta</taxon>
        <taxon>Pterygota</taxon>
        <taxon>Neoptera</taxon>
        <taxon>Paraneoptera</taxon>
        <taxon>Thysanoptera</taxon>
        <taxon>Terebrantia</taxon>
        <taxon>Thripoidea</taxon>
        <taxon>Thripidae</taxon>
        <taxon>Thrips</taxon>
    </lineage>
</organism>
<dbReference type="RefSeq" id="XP_034242089.1">
    <property type="nucleotide sequence ID" value="XM_034386198.1"/>
</dbReference>
<evidence type="ECO:0000313" key="10">
    <source>
        <dbReference type="RefSeq" id="XP_034242093.1"/>
    </source>
</evidence>
<name>A0A6P8YWZ2_THRPL</name>
<evidence type="ECO:0000313" key="2">
    <source>
        <dbReference type="Proteomes" id="UP000515158"/>
    </source>
</evidence>
<evidence type="ECO:0000313" key="6">
    <source>
        <dbReference type="RefSeq" id="XP_034242089.1"/>
    </source>
</evidence>
<dbReference type="SUPFAM" id="SSF81383">
    <property type="entry name" value="F-box domain"/>
    <property type="match status" value="1"/>
</dbReference>
<dbReference type="InterPro" id="IPR036047">
    <property type="entry name" value="F-box-like_dom_sf"/>
</dbReference>
<feature type="domain" description="F-box" evidence="1">
    <location>
        <begin position="5"/>
        <end position="51"/>
    </location>
</feature>
<sequence>MVTPLADINMLPDHTLERVFFYLNPFDLGRVSQVCTRWSKLSGARRLWSGHQFRHKLRATADCLRSIRLLSRSRGVFPYHKVEVALDSALGRHQISIGRDADRVTVATASPLTMLLSLRHLVCDRVTTLKVTVSQMEALTPFEAQVVWETIASKERLSELFLTLHRGGAMFLCPFEWPQRGFVTQVTFKALGNAPSGSSVCAPVRSLLEMHRYQLKLLYVVNEDQQPLLEFCPSDAFHLQAILLPSLVGRLTQFHRLRSLCLNSHFAHPDVLAEVLSLPGIRHSLWDLDVIIKPGHWEDGEGLSVQALLELLRGFEHLRKVRLIGLSVSPDAPQRGPWNLRGLMKSLPQVKAIVLDVDPCMLPLDVLVPHEGGESVVPDTLTALKLERSTVSVQALHKHSAEDSWLVELRQVMRTAPRLHVIIEASSCFVADRRLSKVVIMPHRVAEACKDCPGFPAPQRGFSTIYIEDYFL</sequence>
<dbReference type="RefSeq" id="XP_034242086.1">
    <property type="nucleotide sequence ID" value="XM_034386195.1"/>
</dbReference>
<gene>
    <name evidence="3 4 5 6 7 8 9 10 11" type="primary">LOC117645785</name>
</gene>
<evidence type="ECO:0000313" key="4">
    <source>
        <dbReference type="RefSeq" id="XP_034242087.1"/>
    </source>
</evidence>
<dbReference type="RefSeq" id="XP_034242091.1">
    <property type="nucleotide sequence ID" value="XM_034386200.1"/>
</dbReference>
<evidence type="ECO:0000313" key="3">
    <source>
        <dbReference type="RefSeq" id="XP_034242086.1"/>
    </source>
</evidence>
<dbReference type="GeneID" id="117645785"/>
<evidence type="ECO:0000259" key="1">
    <source>
        <dbReference type="PROSITE" id="PS50181"/>
    </source>
</evidence>
<dbReference type="AlphaFoldDB" id="A0A6P8YWZ2"/>
<dbReference type="InterPro" id="IPR001810">
    <property type="entry name" value="F-box_dom"/>
</dbReference>
<evidence type="ECO:0000313" key="7">
    <source>
        <dbReference type="RefSeq" id="XP_034242090.1"/>
    </source>
</evidence>
<keyword evidence="2" id="KW-1185">Reference proteome</keyword>
<dbReference type="RefSeq" id="XP_034242088.1">
    <property type="nucleotide sequence ID" value="XM_034386197.1"/>
</dbReference>
<dbReference type="Proteomes" id="UP000515158">
    <property type="component" value="Unplaced"/>
</dbReference>
<dbReference type="RefSeq" id="XP_034242092.1">
    <property type="nucleotide sequence ID" value="XM_034386201.1"/>
</dbReference>
<reference evidence="3 4" key="1">
    <citation type="submission" date="2025-04" db="UniProtKB">
        <authorList>
            <consortium name="RefSeq"/>
        </authorList>
    </citation>
    <scope>IDENTIFICATION</scope>
    <source>
        <tissue evidence="3 4">Total insect</tissue>
    </source>
</reference>
<dbReference type="RefSeq" id="XP_034242093.1">
    <property type="nucleotide sequence ID" value="XM_034386202.1"/>
</dbReference>
<proteinExistence type="predicted"/>
<evidence type="ECO:0000313" key="11">
    <source>
        <dbReference type="RefSeq" id="XP_034242094.1"/>
    </source>
</evidence>
<dbReference type="RefSeq" id="XP_034242090.1">
    <property type="nucleotide sequence ID" value="XM_034386199.1"/>
</dbReference>
<dbReference type="OrthoDB" id="3219396at2759"/>
<dbReference type="RefSeq" id="XP_034242094.1">
    <property type="nucleotide sequence ID" value="XM_034386203.1"/>
</dbReference>
<dbReference type="SMART" id="SM00256">
    <property type="entry name" value="FBOX"/>
    <property type="match status" value="1"/>
</dbReference>
<dbReference type="Gene3D" id="1.20.1280.50">
    <property type="match status" value="1"/>
</dbReference>
<accession>A0A6P8YWZ2</accession>
<dbReference type="KEGG" id="tpal:117645785"/>
<evidence type="ECO:0000313" key="9">
    <source>
        <dbReference type="RefSeq" id="XP_034242092.1"/>
    </source>
</evidence>
<protein>
    <submittedName>
        <fullName evidence="3 4">Uncharacterized protein LOC117645785 isoform X1</fullName>
    </submittedName>
</protein>
<evidence type="ECO:0000313" key="8">
    <source>
        <dbReference type="RefSeq" id="XP_034242091.1"/>
    </source>
</evidence>